<dbReference type="GO" id="GO:0006629">
    <property type="term" value="P:lipid metabolic process"/>
    <property type="evidence" value="ECO:0007669"/>
    <property type="project" value="InterPro"/>
</dbReference>
<keyword evidence="3" id="KW-1185">Reference proteome</keyword>
<dbReference type="AlphaFoldDB" id="A0A2S0KJZ2"/>
<accession>A0A2S0KJZ2</accession>
<reference evidence="2 3" key="1">
    <citation type="submission" date="2018-03" db="EMBL/GenBank/DDBJ databases">
        <title>Characteristics and genome of n-alkane degrading marine bacteria Gordonia iterans isolated from crude oil contaminated in Tae-an, South Korea.</title>
        <authorList>
            <person name="Lee S.-S."/>
            <person name="Kim H."/>
        </authorList>
    </citation>
    <scope>NUCLEOTIDE SEQUENCE [LARGE SCALE GENOMIC DNA]</scope>
    <source>
        <strain evidence="2 3">Co17</strain>
    </source>
</reference>
<dbReference type="EMBL" id="CP027433">
    <property type="protein sequence ID" value="AVM02009.1"/>
    <property type="molecule type" value="Genomic_DNA"/>
</dbReference>
<dbReference type="InterPro" id="IPR017946">
    <property type="entry name" value="PLC-like_Pdiesterase_TIM-brl"/>
</dbReference>
<dbReference type="GO" id="GO:0008081">
    <property type="term" value="F:phosphoric diester hydrolase activity"/>
    <property type="evidence" value="ECO:0007669"/>
    <property type="project" value="InterPro"/>
</dbReference>
<sequence length="268" mass="28459">MGTTRLKWHRARRTNGDVPFTASRIAEGMRAGASVEVDLRIHADRGFAVLHDDDLPHATTGTGQVGRTAAAALRSLQLRDAHGTPCGQHVLLLEDLPGLFDGEPLPPSALLQLDFKQNAAALDERAVSAFAAAVRGIEKHLILSCGDAAAVRILTESAPGIAVGYDPCHHGAVDHVLASGDFAGFVERACSASPRATTIYLEIRLVLAAADRGYDLVGAFHRRGRIVDAYTLAGAANADAVPMVQRLRDLRVDQLTVDDAEGLVALLR</sequence>
<dbReference type="Proteomes" id="UP000239814">
    <property type="component" value="Chromosome"/>
</dbReference>
<dbReference type="InterPro" id="IPR030395">
    <property type="entry name" value="GP_PDE_dom"/>
</dbReference>
<dbReference type="SUPFAM" id="SSF51695">
    <property type="entry name" value="PLC-like phosphodiesterases"/>
    <property type="match status" value="1"/>
</dbReference>
<evidence type="ECO:0000259" key="1">
    <source>
        <dbReference type="Pfam" id="PF03009"/>
    </source>
</evidence>
<feature type="domain" description="GP-PDE" evidence="1">
    <location>
        <begin position="27"/>
        <end position="260"/>
    </location>
</feature>
<proteinExistence type="predicted"/>
<protein>
    <submittedName>
        <fullName evidence="2">Glycerophosphodiester phosphodiesterase</fullName>
    </submittedName>
</protein>
<evidence type="ECO:0000313" key="2">
    <source>
        <dbReference type="EMBL" id="AVM02009.1"/>
    </source>
</evidence>
<evidence type="ECO:0000313" key="3">
    <source>
        <dbReference type="Proteomes" id="UP000239814"/>
    </source>
</evidence>
<name>A0A2S0KJZ2_9ACTN</name>
<dbReference type="Gene3D" id="3.20.20.190">
    <property type="entry name" value="Phosphatidylinositol (PI) phosphodiesterase"/>
    <property type="match status" value="1"/>
</dbReference>
<gene>
    <name evidence="2" type="ORF">C6V83_04425</name>
</gene>
<dbReference type="KEGG" id="git:C6V83_04425"/>
<dbReference type="OrthoDB" id="8418918at2"/>
<dbReference type="Pfam" id="PF03009">
    <property type="entry name" value="GDPD"/>
    <property type="match status" value="1"/>
</dbReference>
<organism evidence="2 3">
    <name type="scientific">Gordonia iterans</name>
    <dbReference type="NCBI Taxonomy" id="1004901"/>
    <lineage>
        <taxon>Bacteria</taxon>
        <taxon>Bacillati</taxon>
        <taxon>Actinomycetota</taxon>
        <taxon>Actinomycetes</taxon>
        <taxon>Mycobacteriales</taxon>
        <taxon>Gordoniaceae</taxon>
        <taxon>Gordonia</taxon>
    </lineage>
</organism>